<evidence type="ECO:0000256" key="4">
    <source>
        <dbReference type="ARBA" id="ARBA00022989"/>
    </source>
</evidence>
<organism evidence="8 9">
    <name type="scientific">Candidatus Tidjanibacter faecipullorum</name>
    <dbReference type="NCBI Taxonomy" id="2838766"/>
    <lineage>
        <taxon>Bacteria</taxon>
        <taxon>Pseudomonadati</taxon>
        <taxon>Bacteroidota</taxon>
        <taxon>Bacteroidia</taxon>
        <taxon>Bacteroidales</taxon>
        <taxon>Rikenellaceae</taxon>
        <taxon>Tidjanibacter</taxon>
    </lineage>
</organism>
<gene>
    <name evidence="8" type="ORF">H9816_04325</name>
</gene>
<dbReference type="InterPro" id="IPR007816">
    <property type="entry name" value="ResB-like_domain"/>
</dbReference>
<dbReference type="EMBL" id="DXCC01000014">
    <property type="protein sequence ID" value="HIZ15115.1"/>
    <property type="molecule type" value="Genomic_DNA"/>
</dbReference>
<evidence type="ECO:0000256" key="6">
    <source>
        <dbReference type="SAM" id="Phobius"/>
    </source>
</evidence>
<feature type="domain" description="ResB-like" evidence="7">
    <location>
        <begin position="120"/>
        <end position="228"/>
    </location>
</feature>
<evidence type="ECO:0000313" key="8">
    <source>
        <dbReference type="EMBL" id="HIZ15115.1"/>
    </source>
</evidence>
<evidence type="ECO:0000256" key="3">
    <source>
        <dbReference type="ARBA" id="ARBA00022748"/>
    </source>
</evidence>
<evidence type="ECO:0000256" key="5">
    <source>
        <dbReference type="ARBA" id="ARBA00023136"/>
    </source>
</evidence>
<accession>A0A9D2DDY7</accession>
<evidence type="ECO:0000256" key="1">
    <source>
        <dbReference type="ARBA" id="ARBA00004141"/>
    </source>
</evidence>
<dbReference type="GO" id="GO:0016020">
    <property type="term" value="C:membrane"/>
    <property type="evidence" value="ECO:0007669"/>
    <property type="project" value="UniProtKB-SubCell"/>
</dbReference>
<keyword evidence="3" id="KW-0201">Cytochrome c-type biogenesis</keyword>
<comment type="caution">
    <text evidence="8">The sequence shown here is derived from an EMBL/GenBank/DDBJ whole genome shotgun (WGS) entry which is preliminary data.</text>
</comment>
<feature type="transmembrane region" description="Helical" evidence="6">
    <location>
        <begin position="62"/>
        <end position="83"/>
    </location>
</feature>
<feature type="transmembrane region" description="Helical" evidence="6">
    <location>
        <begin position="246"/>
        <end position="264"/>
    </location>
</feature>
<dbReference type="Proteomes" id="UP000824014">
    <property type="component" value="Unassembled WGS sequence"/>
</dbReference>
<dbReference type="Pfam" id="PF05140">
    <property type="entry name" value="ResB"/>
    <property type="match status" value="1"/>
</dbReference>
<protein>
    <submittedName>
        <fullName evidence="8">Cytochrome c biogenesis protein ResB</fullName>
    </submittedName>
</protein>
<keyword evidence="5 6" id="KW-0472">Membrane</keyword>
<name>A0A9D2DDY7_9BACT</name>
<keyword evidence="4 6" id="KW-1133">Transmembrane helix</keyword>
<evidence type="ECO:0000259" key="7">
    <source>
        <dbReference type="Pfam" id="PF05140"/>
    </source>
</evidence>
<feature type="transmembrane region" description="Helical" evidence="6">
    <location>
        <begin position="30"/>
        <end position="50"/>
    </location>
</feature>
<reference evidence="8" key="1">
    <citation type="journal article" date="2021" name="PeerJ">
        <title>Extensive microbial diversity within the chicken gut microbiome revealed by metagenomics and culture.</title>
        <authorList>
            <person name="Gilroy R."/>
            <person name="Ravi A."/>
            <person name="Getino M."/>
            <person name="Pursley I."/>
            <person name="Horton D.L."/>
            <person name="Alikhan N.F."/>
            <person name="Baker D."/>
            <person name="Gharbi K."/>
            <person name="Hall N."/>
            <person name="Watson M."/>
            <person name="Adriaenssens E.M."/>
            <person name="Foster-Nyarko E."/>
            <person name="Jarju S."/>
            <person name="Secka A."/>
            <person name="Antonio M."/>
            <person name="Oren A."/>
            <person name="Chaudhuri R.R."/>
            <person name="La Ragione R."/>
            <person name="Hildebrand F."/>
            <person name="Pallen M.J."/>
        </authorList>
    </citation>
    <scope>NUCLEOTIDE SEQUENCE</scope>
    <source>
        <strain evidence="8">ChiHjej11B10-19426</strain>
    </source>
</reference>
<feature type="transmembrane region" description="Helical" evidence="6">
    <location>
        <begin position="125"/>
        <end position="142"/>
    </location>
</feature>
<dbReference type="GO" id="GO:0017004">
    <property type="term" value="P:cytochrome complex assembly"/>
    <property type="evidence" value="ECO:0007669"/>
    <property type="project" value="UniProtKB-KW"/>
</dbReference>
<proteinExistence type="predicted"/>
<evidence type="ECO:0000256" key="2">
    <source>
        <dbReference type="ARBA" id="ARBA00022692"/>
    </source>
</evidence>
<comment type="subcellular location">
    <subcellularLocation>
        <location evidence="1">Membrane</location>
        <topology evidence="1">Multi-pass membrane protein</topology>
    </subcellularLocation>
</comment>
<keyword evidence="2 6" id="KW-0812">Transmembrane</keyword>
<sequence>MGKRLAYIFIPVLLAAALLQIVFGNPDLRAFAFPVNVAILLALAGGLYVLNRERGDSRTVAALASGTAGVTLMALTAVGSLPIAFCPEAAWQQSWVFGAVLLLLMTNLLLAVFRYRGRFRWRFHLNHIGLLVLTAALAFGAADMERLRAAVNIGERIDCAYDEAGMPRALGYTLRVEKFEASFYANNAPADFRAVVSADGRSRTLRVNHPWHKSWKEDIYLTGYDATAGSASEYCILEFVVQPWKYVALGGLLAFLAGALLMIWGGKKNGKHELG</sequence>
<feature type="transmembrane region" description="Helical" evidence="6">
    <location>
        <begin position="5"/>
        <end position="24"/>
    </location>
</feature>
<dbReference type="AlphaFoldDB" id="A0A9D2DDY7"/>
<reference evidence="8" key="2">
    <citation type="submission" date="2021-04" db="EMBL/GenBank/DDBJ databases">
        <authorList>
            <person name="Gilroy R."/>
        </authorList>
    </citation>
    <scope>NUCLEOTIDE SEQUENCE</scope>
    <source>
        <strain evidence="8">ChiHjej11B10-19426</strain>
    </source>
</reference>
<feature type="transmembrane region" description="Helical" evidence="6">
    <location>
        <begin position="95"/>
        <end position="113"/>
    </location>
</feature>
<evidence type="ECO:0000313" key="9">
    <source>
        <dbReference type="Proteomes" id="UP000824014"/>
    </source>
</evidence>